<evidence type="ECO:0000313" key="3">
    <source>
        <dbReference type="EMBL" id="PMD51931.1"/>
    </source>
</evidence>
<keyword evidence="4" id="KW-1185">Reference proteome</keyword>
<dbReference type="Pfam" id="PF00226">
    <property type="entry name" value="DnaJ"/>
    <property type="match status" value="1"/>
</dbReference>
<evidence type="ECO:0000259" key="2">
    <source>
        <dbReference type="PROSITE" id="PS50076"/>
    </source>
</evidence>
<dbReference type="PROSITE" id="PS50076">
    <property type="entry name" value="DNAJ_2"/>
    <property type="match status" value="1"/>
</dbReference>
<feature type="region of interest" description="Disordered" evidence="1">
    <location>
        <begin position="109"/>
        <end position="196"/>
    </location>
</feature>
<sequence length="309" mass="36386">MNPFDLPEPKISDYYTDLGLTQQASFRDIKLAFIKLAKKHHPDKKAPGKSIDAQDFRKASLQNLTNLPSSTQIREAFECLSDEAKRAAYDALYFDLQDQWTSFREWQETQRKDKEQKRADEEQRAARERAEREKKVAEAEKARRMEVDKRAAREKAERERIKAERARQAEERSQEAARRAQEQQEQAAKERLRKEKEREAEERLEAVARKIRIEQERAAQERLKIILIEERQDAIRRNWAKMREVAERRESEPAPLGSSECAHPHFGWPRKNGRASCVFCGEARRKWSFHCPECNVSACPGCKYKYCVY</sequence>
<dbReference type="PRINTS" id="PR00625">
    <property type="entry name" value="JDOMAIN"/>
</dbReference>
<reference evidence="3 4" key="1">
    <citation type="submission" date="2016-04" db="EMBL/GenBank/DDBJ databases">
        <title>A degradative enzymes factory behind the ericoid mycorrhizal symbiosis.</title>
        <authorList>
            <consortium name="DOE Joint Genome Institute"/>
            <person name="Martino E."/>
            <person name="Morin E."/>
            <person name="Grelet G."/>
            <person name="Kuo A."/>
            <person name="Kohler A."/>
            <person name="Daghino S."/>
            <person name="Barry K."/>
            <person name="Choi C."/>
            <person name="Cichocki N."/>
            <person name="Clum A."/>
            <person name="Copeland A."/>
            <person name="Hainaut M."/>
            <person name="Haridas S."/>
            <person name="Labutti K."/>
            <person name="Lindquist E."/>
            <person name="Lipzen A."/>
            <person name="Khouja H.-R."/>
            <person name="Murat C."/>
            <person name="Ohm R."/>
            <person name="Olson A."/>
            <person name="Spatafora J."/>
            <person name="Veneault-Fourrey C."/>
            <person name="Henrissat B."/>
            <person name="Grigoriev I."/>
            <person name="Martin F."/>
            <person name="Perotto S."/>
        </authorList>
    </citation>
    <scope>NUCLEOTIDE SEQUENCE [LARGE SCALE GENOMIC DNA]</scope>
    <source>
        <strain evidence="3 4">E</strain>
    </source>
</reference>
<dbReference type="Proteomes" id="UP000235371">
    <property type="component" value="Unassembled WGS sequence"/>
</dbReference>
<protein>
    <submittedName>
        <fullName evidence="3">DnaJ-domain-containing protein</fullName>
    </submittedName>
</protein>
<dbReference type="STRING" id="1095630.A0A2J6SMD2"/>
<dbReference type="RefSeq" id="XP_024728835.1">
    <property type="nucleotide sequence ID" value="XM_024888187.1"/>
</dbReference>
<dbReference type="OrthoDB" id="3549901at2759"/>
<evidence type="ECO:0000256" key="1">
    <source>
        <dbReference type="SAM" id="MobiDB-lite"/>
    </source>
</evidence>
<evidence type="ECO:0000313" key="4">
    <source>
        <dbReference type="Proteomes" id="UP000235371"/>
    </source>
</evidence>
<dbReference type="AlphaFoldDB" id="A0A2J6SMD2"/>
<dbReference type="InterPro" id="IPR050817">
    <property type="entry name" value="DjlA_DnaK_co-chaperone"/>
</dbReference>
<organism evidence="3 4">
    <name type="scientific">Hyaloscypha bicolor E</name>
    <dbReference type="NCBI Taxonomy" id="1095630"/>
    <lineage>
        <taxon>Eukaryota</taxon>
        <taxon>Fungi</taxon>
        <taxon>Dikarya</taxon>
        <taxon>Ascomycota</taxon>
        <taxon>Pezizomycotina</taxon>
        <taxon>Leotiomycetes</taxon>
        <taxon>Helotiales</taxon>
        <taxon>Hyaloscyphaceae</taxon>
        <taxon>Hyaloscypha</taxon>
        <taxon>Hyaloscypha bicolor</taxon>
    </lineage>
</organism>
<dbReference type="Gene3D" id="1.10.287.110">
    <property type="entry name" value="DnaJ domain"/>
    <property type="match status" value="1"/>
</dbReference>
<accession>A0A2J6SMD2</accession>
<dbReference type="InParanoid" id="A0A2J6SMD2"/>
<dbReference type="SMART" id="SM00271">
    <property type="entry name" value="DnaJ"/>
    <property type="match status" value="1"/>
</dbReference>
<dbReference type="CDD" id="cd06257">
    <property type="entry name" value="DnaJ"/>
    <property type="match status" value="1"/>
</dbReference>
<feature type="domain" description="J" evidence="2">
    <location>
        <begin position="13"/>
        <end position="93"/>
    </location>
</feature>
<dbReference type="EMBL" id="KZ613912">
    <property type="protein sequence ID" value="PMD51931.1"/>
    <property type="molecule type" value="Genomic_DNA"/>
</dbReference>
<dbReference type="SUPFAM" id="SSF46565">
    <property type="entry name" value="Chaperone J-domain"/>
    <property type="match status" value="1"/>
</dbReference>
<dbReference type="GeneID" id="36596263"/>
<name>A0A2J6SMD2_9HELO</name>
<dbReference type="InterPro" id="IPR001623">
    <property type="entry name" value="DnaJ_domain"/>
</dbReference>
<proteinExistence type="predicted"/>
<gene>
    <name evidence="3" type="ORF">K444DRAFT_708711</name>
</gene>
<dbReference type="PANTHER" id="PTHR24074">
    <property type="entry name" value="CO-CHAPERONE PROTEIN DJLA"/>
    <property type="match status" value="1"/>
</dbReference>
<dbReference type="InterPro" id="IPR036869">
    <property type="entry name" value="J_dom_sf"/>
</dbReference>